<evidence type="ECO:0000313" key="1">
    <source>
        <dbReference type="EMBL" id="CTP81999.1"/>
    </source>
</evidence>
<sequence>MFGKKRVTDRIGQDIRDDRNKKIVMMCGIDRFSGLLCSCISLKWCGSIVEMGGQEGGVDCVQE</sequence>
<proteinExistence type="predicted"/>
<dbReference type="OMA" id="KKIVMMC"/>
<reference evidence="1" key="2">
    <citation type="submission" date="2012-12" db="EMBL/GenBank/DDBJ databases">
        <authorList>
            <person name="Gao Y.W."/>
            <person name="Fan S.T."/>
            <person name="Sun H.T."/>
            <person name="Wang Z."/>
            <person name="Gao X.L."/>
            <person name="Li Y.G."/>
            <person name="Wang T.C."/>
            <person name="Zhang K."/>
            <person name="Xu W.W."/>
            <person name="Yu Z.J."/>
            <person name="Xia X.Z."/>
        </authorList>
    </citation>
    <scope>NUCLEOTIDE SEQUENCE</scope>
    <source>
        <strain evidence="1">FR3</strain>
    </source>
</reference>
<reference evidence="1" key="1">
    <citation type="journal article" date="2007" name="Science">
        <title>Draft genome of the filarial nematode parasite Brugia malayi.</title>
        <authorList>
            <person name="Ghedin E."/>
            <person name="Wang S."/>
            <person name="Spiro D."/>
            <person name="Caler E."/>
            <person name="Zhao Q."/>
            <person name="Crabtree J."/>
            <person name="Allen J.E."/>
            <person name="Delcher A.L."/>
            <person name="Guiliano D.B."/>
            <person name="Miranda-Saavedra D."/>
            <person name="Angiuoli S.V."/>
            <person name="Creasy T."/>
            <person name="Amedeo P."/>
            <person name="Haas B."/>
            <person name="El-Sayed N.M."/>
            <person name="Wortman J.R."/>
            <person name="Feldblyum T."/>
            <person name="Tallon L."/>
            <person name="Schatz M."/>
            <person name="Shumway M."/>
            <person name="Koo H."/>
            <person name="Salzberg S.L."/>
            <person name="Schobel S."/>
            <person name="Pertea M."/>
            <person name="Pop M."/>
            <person name="White O."/>
            <person name="Barton G.J."/>
            <person name="Carlow C.K."/>
            <person name="Crawford M.J."/>
            <person name="Daub J."/>
            <person name="Dimmic M.W."/>
            <person name="Estes C.F."/>
            <person name="Foster J.M."/>
            <person name="Ganatra M."/>
            <person name="Gregory W.F."/>
            <person name="Johnson N.M."/>
            <person name="Jin J."/>
            <person name="Komuniecki R."/>
            <person name="Korf I."/>
            <person name="Kumar S."/>
            <person name="Laney S."/>
            <person name="Li B.W."/>
            <person name="Li W."/>
            <person name="Lindblom T.H."/>
            <person name="Lustigman S."/>
            <person name="Ma D."/>
            <person name="Maina C.V."/>
            <person name="Martin D.M."/>
            <person name="McCarter J.P."/>
            <person name="McReynolds L."/>
            <person name="Mitreva M."/>
            <person name="Nutman T.B."/>
            <person name="Parkinson J."/>
            <person name="Peregrin-Alvarez J.M."/>
            <person name="Poole C."/>
            <person name="Ren Q."/>
            <person name="Saunders L."/>
            <person name="Sluder A.E."/>
            <person name="Smith K."/>
            <person name="Stanke M."/>
            <person name="Unnasch T.R."/>
            <person name="Ware J."/>
            <person name="Wei A.D."/>
            <person name="Weil G."/>
            <person name="Williams D.J."/>
            <person name="Zhang Y."/>
            <person name="Williams S.A."/>
            <person name="Fraser-Liggett C."/>
            <person name="Slatko B."/>
            <person name="Blaxter M.L."/>
            <person name="Scott A.L."/>
        </authorList>
    </citation>
    <scope>NUCLEOTIDE SEQUENCE</scope>
    <source>
        <strain evidence="1">FR3</strain>
    </source>
</reference>
<gene>
    <name evidence="2" type="primary">bma-ddx-27</name>
    <name evidence="2" type="synonym">bma-ddx-27.2</name>
    <name evidence="1 2" type="ORF">Bm7053</name>
    <name evidence="1" type="ORF">BM_Bm7053</name>
</gene>
<accession>A0A0I9N7N3</accession>
<organism evidence="1">
    <name type="scientific">Brugia malayi</name>
    <name type="common">Filarial nematode worm</name>
    <dbReference type="NCBI Taxonomy" id="6279"/>
    <lineage>
        <taxon>Eukaryota</taxon>
        <taxon>Metazoa</taxon>
        <taxon>Ecdysozoa</taxon>
        <taxon>Nematoda</taxon>
        <taxon>Chromadorea</taxon>
        <taxon>Rhabditida</taxon>
        <taxon>Spirurina</taxon>
        <taxon>Spiruromorpha</taxon>
        <taxon>Filarioidea</taxon>
        <taxon>Onchocercidae</taxon>
        <taxon>Brugia</taxon>
    </lineage>
</organism>
<dbReference type="EMBL" id="LN857024">
    <property type="protein sequence ID" value="CTP81999.1"/>
    <property type="molecule type" value="Genomic_DNA"/>
</dbReference>
<evidence type="ECO:0000313" key="2">
    <source>
        <dbReference type="WormBase" id="Bm7053"/>
    </source>
</evidence>
<dbReference type="WormBase" id="Bm7053">
    <property type="protein sequence ID" value="BM49240"/>
    <property type="gene ID" value="WBGene00227314"/>
    <property type="gene designation" value="Bma-ddx-27"/>
</dbReference>
<dbReference type="AlphaFoldDB" id="A0A0I9N7N3"/>
<name>A0A0I9N7N3_BRUMA</name>
<protein>
    <submittedName>
        <fullName evidence="1">Bm7053</fullName>
    </submittedName>
</protein>